<dbReference type="STRING" id="1291052.FC18_GL002244"/>
<accession>A0A0R1ZS51</accession>
<evidence type="ECO:0000313" key="2">
    <source>
        <dbReference type="Proteomes" id="UP000051679"/>
    </source>
</evidence>
<evidence type="ECO:0000313" key="1">
    <source>
        <dbReference type="EMBL" id="KRM54827.1"/>
    </source>
</evidence>
<dbReference type="PATRIC" id="fig|1291052.5.peg.2311"/>
<dbReference type="RefSeq" id="WP_054677386.1">
    <property type="nucleotide sequence ID" value="NZ_AYYO01000044.1"/>
</dbReference>
<keyword evidence="2" id="KW-1185">Reference proteome</keyword>
<sequence length="71" mass="7511">MTYEITSNDATFDGSHRVTLKGTGDAGQSLIYTQKLTDTDIDGKTWGSVTGDELVTIMTARLAKAIAGTEA</sequence>
<gene>
    <name evidence="1" type="ORF">FC18_GL002244</name>
</gene>
<protein>
    <submittedName>
        <fullName evidence="1">Uncharacterized protein</fullName>
    </submittedName>
</protein>
<dbReference type="EMBL" id="AYYO01000044">
    <property type="protein sequence ID" value="KRM54827.1"/>
    <property type="molecule type" value="Genomic_DNA"/>
</dbReference>
<organism evidence="1 2">
    <name type="scientific">Lacticaseibacillus sharpeae JCM 1186 = DSM 20505</name>
    <dbReference type="NCBI Taxonomy" id="1291052"/>
    <lineage>
        <taxon>Bacteria</taxon>
        <taxon>Bacillati</taxon>
        <taxon>Bacillota</taxon>
        <taxon>Bacilli</taxon>
        <taxon>Lactobacillales</taxon>
        <taxon>Lactobacillaceae</taxon>
        <taxon>Lacticaseibacillus</taxon>
    </lineage>
</organism>
<name>A0A0R1ZS51_9LACO</name>
<dbReference type="Proteomes" id="UP000051679">
    <property type="component" value="Unassembled WGS sequence"/>
</dbReference>
<dbReference type="AlphaFoldDB" id="A0A0R1ZS51"/>
<proteinExistence type="predicted"/>
<reference evidence="1 2" key="1">
    <citation type="journal article" date="2015" name="Genome Announc.">
        <title>Expanding the biotechnology potential of lactobacilli through comparative genomics of 213 strains and associated genera.</title>
        <authorList>
            <person name="Sun Z."/>
            <person name="Harris H.M."/>
            <person name="McCann A."/>
            <person name="Guo C."/>
            <person name="Argimon S."/>
            <person name="Zhang W."/>
            <person name="Yang X."/>
            <person name="Jeffery I.B."/>
            <person name="Cooney J.C."/>
            <person name="Kagawa T.F."/>
            <person name="Liu W."/>
            <person name="Song Y."/>
            <person name="Salvetti E."/>
            <person name="Wrobel A."/>
            <person name="Rasinkangas P."/>
            <person name="Parkhill J."/>
            <person name="Rea M.C."/>
            <person name="O'Sullivan O."/>
            <person name="Ritari J."/>
            <person name="Douillard F.P."/>
            <person name="Paul Ross R."/>
            <person name="Yang R."/>
            <person name="Briner A.E."/>
            <person name="Felis G.E."/>
            <person name="de Vos W.M."/>
            <person name="Barrangou R."/>
            <person name="Klaenhammer T.R."/>
            <person name="Caufield P.W."/>
            <person name="Cui Y."/>
            <person name="Zhang H."/>
            <person name="O'Toole P.W."/>
        </authorList>
    </citation>
    <scope>NUCLEOTIDE SEQUENCE [LARGE SCALE GENOMIC DNA]</scope>
    <source>
        <strain evidence="1 2">DSM 20505</strain>
    </source>
</reference>
<comment type="caution">
    <text evidence="1">The sequence shown here is derived from an EMBL/GenBank/DDBJ whole genome shotgun (WGS) entry which is preliminary data.</text>
</comment>